<organism evidence="1">
    <name type="scientific">uncultured Caudovirales phage</name>
    <dbReference type="NCBI Taxonomy" id="2100421"/>
    <lineage>
        <taxon>Viruses</taxon>
        <taxon>Duplodnaviria</taxon>
        <taxon>Heunggongvirae</taxon>
        <taxon>Uroviricota</taxon>
        <taxon>Caudoviricetes</taxon>
        <taxon>Peduoviridae</taxon>
        <taxon>Maltschvirus</taxon>
        <taxon>Maltschvirus maltsch</taxon>
    </lineage>
</organism>
<protein>
    <submittedName>
        <fullName evidence="1">Uncharacterized protein</fullName>
    </submittedName>
</protein>
<reference evidence="1" key="1">
    <citation type="submission" date="2020-04" db="EMBL/GenBank/DDBJ databases">
        <authorList>
            <person name="Chiriac C."/>
            <person name="Salcher M."/>
            <person name="Ghai R."/>
            <person name="Kavagutti S V."/>
        </authorList>
    </citation>
    <scope>NUCLEOTIDE SEQUENCE</scope>
</reference>
<gene>
    <name evidence="1" type="ORF">UFOVP112_451</name>
</gene>
<sequence length="54" mass="5650">MAKMQTETLVITVTKLLKDTDTESTVLTDDVTASLEAVVSELAGAGALVEIQKA</sequence>
<dbReference type="EMBL" id="LR796233">
    <property type="protein sequence ID" value="CAB4129353.1"/>
    <property type="molecule type" value="Genomic_DNA"/>
</dbReference>
<accession>A0A6J5L7M9</accession>
<name>A0A6J5L7M9_9CAUD</name>
<evidence type="ECO:0000313" key="1">
    <source>
        <dbReference type="EMBL" id="CAB4129353.1"/>
    </source>
</evidence>
<proteinExistence type="predicted"/>